<dbReference type="Pfam" id="PF01339">
    <property type="entry name" value="CheB_methylest"/>
    <property type="match status" value="1"/>
</dbReference>
<dbReference type="SUPFAM" id="SSF52738">
    <property type="entry name" value="Methylesterase CheB, C-terminal domain"/>
    <property type="match status" value="1"/>
</dbReference>
<proteinExistence type="predicted"/>
<evidence type="ECO:0000313" key="3">
    <source>
        <dbReference type="Proteomes" id="UP000664835"/>
    </source>
</evidence>
<evidence type="ECO:0000313" key="2">
    <source>
        <dbReference type="EMBL" id="MBO1928102.1"/>
    </source>
</evidence>
<gene>
    <name evidence="2" type="ORF">J3998_10990</name>
</gene>
<name>A0ABS3Q755_9GAMM</name>
<dbReference type="InterPro" id="IPR000673">
    <property type="entry name" value="Sig_transdc_resp-reg_Me-estase"/>
</dbReference>
<reference evidence="2 3" key="1">
    <citation type="submission" date="2021-03" db="EMBL/GenBank/DDBJ databases">
        <title>Thiomicrorhabdus sp.nov.,novel sulfur-oxidizing bacteria isolated from coastal sediment.</title>
        <authorList>
            <person name="Liu X."/>
        </authorList>
    </citation>
    <scope>NUCLEOTIDE SEQUENCE [LARGE SCALE GENOMIC DNA]</scope>
    <source>
        <strain evidence="2 3">6S2-11</strain>
    </source>
</reference>
<feature type="domain" description="CheB-type methylesterase" evidence="1">
    <location>
        <begin position="9"/>
        <end position="57"/>
    </location>
</feature>
<accession>A0ABS3Q755</accession>
<evidence type="ECO:0000259" key="1">
    <source>
        <dbReference type="Pfam" id="PF01339"/>
    </source>
</evidence>
<dbReference type="Proteomes" id="UP000664835">
    <property type="component" value="Unassembled WGS sequence"/>
</dbReference>
<dbReference type="EMBL" id="JAGETV010000026">
    <property type="protein sequence ID" value="MBO1928102.1"/>
    <property type="molecule type" value="Genomic_DNA"/>
</dbReference>
<keyword evidence="3" id="KW-1185">Reference proteome</keyword>
<protein>
    <recommendedName>
        <fullName evidence="1">CheB-type methylesterase domain-containing protein</fullName>
    </recommendedName>
</protein>
<dbReference type="Gene3D" id="3.40.50.180">
    <property type="entry name" value="Methylesterase CheB, C-terminal domain"/>
    <property type="match status" value="1"/>
</dbReference>
<dbReference type="InterPro" id="IPR035909">
    <property type="entry name" value="CheB_C"/>
</dbReference>
<comment type="caution">
    <text evidence="2">The sequence shown here is derived from an EMBL/GenBank/DDBJ whole genome shotgun (WGS) entry which is preliminary data.</text>
</comment>
<organism evidence="2 3">
    <name type="scientific">Thiomicrorhabdus marina</name>
    <dbReference type="NCBI Taxonomy" id="2818442"/>
    <lineage>
        <taxon>Bacteria</taxon>
        <taxon>Pseudomonadati</taxon>
        <taxon>Pseudomonadota</taxon>
        <taxon>Gammaproteobacteria</taxon>
        <taxon>Thiotrichales</taxon>
        <taxon>Piscirickettsiaceae</taxon>
        <taxon>Thiomicrorhabdus</taxon>
    </lineage>
</organism>
<sequence length="64" mass="7154">MGKSESFWVVLGSSAGGLEALNEFLNSFKKVTDTYFVIAQHLDPRHPTILKDLLSRTQICRLSS</sequence>